<evidence type="ECO:0000256" key="1">
    <source>
        <dbReference type="SAM" id="MobiDB-lite"/>
    </source>
</evidence>
<name>A0AAW0EHB6_9AGAR</name>
<keyword evidence="3" id="KW-1185">Reference proteome</keyword>
<feature type="compositionally biased region" description="Low complexity" evidence="1">
    <location>
        <begin position="136"/>
        <end position="147"/>
    </location>
</feature>
<dbReference type="EMBL" id="JAWWNJ010000001">
    <property type="protein sequence ID" value="KAK7063447.1"/>
    <property type="molecule type" value="Genomic_DNA"/>
</dbReference>
<sequence>MPPRTPDSANVTWLKERIPRTPWPKKCPYGGSHSSTYYQASGKTGDPDRFGDQSYYCTANKCFKAVVSLSPARRNQLYPQFLEFKRQNHAARAANRAPRKPVKRKKKNSDDNSPSDSDTPPEPSPARKKQKKKSNADAAAEPSASAAKGKDKARAVPETACAASTPTKGGNTGHASVVHNPVSATAQVLPVNLQDLEIKDGYDTDTYEIEDDERRRVEFIIFTDGDKAPIRQTVTLRAVSHLNFFELPLAAAVNAPSNPRFSWFCPLTQEWNMLRNEPINFHPRGSIFIIRDIAHREARCPDLAERMAEAFRSVLDTDPEDDEVIEIIDTDSDEEFPRSIALPRAQQQSAVIDLSSD</sequence>
<dbReference type="AlphaFoldDB" id="A0AAW0EHB6"/>
<feature type="region of interest" description="Disordered" evidence="1">
    <location>
        <begin position="20"/>
        <end position="51"/>
    </location>
</feature>
<dbReference type="Proteomes" id="UP001362999">
    <property type="component" value="Unassembled WGS sequence"/>
</dbReference>
<feature type="compositionally biased region" description="Polar residues" evidence="1">
    <location>
        <begin position="32"/>
        <end position="42"/>
    </location>
</feature>
<organism evidence="2 3">
    <name type="scientific">Favolaschia claudopus</name>
    <dbReference type="NCBI Taxonomy" id="2862362"/>
    <lineage>
        <taxon>Eukaryota</taxon>
        <taxon>Fungi</taxon>
        <taxon>Dikarya</taxon>
        <taxon>Basidiomycota</taxon>
        <taxon>Agaricomycotina</taxon>
        <taxon>Agaricomycetes</taxon>
        <taxon>Agaricomycetidae</taxon>
        <taxon>Agaricales</taxon>
        <taxon>Marasmiineae</taxon>
        <taxon>Mycenaceae</taxon>
        <taxon>Favolaschia</taxon>
    </lineage>
</organism>
<feature type="region of interest" description="Disordered" evidence="1">
    <location>
        <begin position="89"/>
        <end position="177"/>
    </location>
</feature>
<feature type="compositionally biased region" description="Basic residues" evidence="1">
    <location>
        <begin position="97"/>
        <end position="107"/>
    </location>
</feature>
<evidence type="ECO:0000313" key="2">
    <source>
        <dbReference type="EMBL" id="KAK7063447.1"/>
    </source>
</evidence>
<accession>A0AAW0EHB6</accession>
<comment type="caution">
    <text evidence="2">The sequence shown here is derived from an EMBL/GenBank/DDBJ whole genome shotgun (WGS) entry which is preliminary data.</text>
</comment>
<reference evidence="2 3" key="1">
    <citation type="journal article" date="2024" name="J Genomics">
        <title>Draft genome sequencing and assembly of Favolaschia claudopus CIRM-BRFM 2984 isolated from oak limbs.</title>
        <authorList>
            <person name="Navarro D."/>
            <person name="Drula E."/>
            <person name="Chaduli D."/>
            <person name="Cazenave R."/>
            <person name="Ahrendt S."/>
            <person name="Wang J."/>
            <person name="Lipzen A."/>
            <person name="Daum C."/>
            <person name="Barry K."/>
            <person name="Grigoriev I.V."/>
            <person name="Favel A."/>
            <person name="Rosso M.N."/>
            <person name="Martin F."/>
        </authorList>
    </citation>
    <scope>NUCLEOTIDE SEQUENCE [LARGE SCALE GENOMIC DNA]</scope>
    <source>
        <strain evidence="2 3">CIRM-BRFM 2984</strain>
    </source>
</reference>
<proteinExistence type="predicted"/>
<protein>
    <submittedName>
        <fullName evidence="2">Uncharacterized protein</fullName>
    </submittedName>
</protein>
<gene>
    <name evidence="2" type="ORF">R3P38DRAFT_2756377</name>
</gene>
<evidence type="ECO:0000313" key="3">
    <source>
        <dbReference type="Proteomes" id="UP001362999"/>
    </source>
</evidence>